<dbReference type="EMBL" id="BPLR01007669">
    <property type="protein sequence ID" value="GIY18754.1"/>
    <property type="molecule type" value="Genomic_DNA"/>
</dbReference>
<proteinExistence type="predicted"/>
<gene>
    <name evidence="1" type="ORF">CEXT_666781</name>
</gene>
<dbReference type="Proteomes" id="UP001054945">
    <property type="component" value="Unassembled WGS sequence"/>
</dbReference>
<name>A0AAV4RAE4_CAEEX</name>
<evidence type="ECO:0000313" key="2">
    <source>
        <dbReference type="Proteomes" id="UP001054945"/>
    </source>
</evidence>
<keyword evidence="2" id="KW-1185">Reference proteome</keyword>
<dbReference type="AlphaFoldDB" id="A0AAV4RAE4"/>
<comment type="caution">
    <text evidence="1">The sequence shown here is derived from an EMBL/GenBank/DDBJ whole genome shotgun (WGS) entry which is preliminary data.</text>
</comment>
<organism evidence="1 2">
    <name type="scientific">Caerostris extrusa</name>
    <name type="common">Bark spider</name>
    <name type="synonym">Caerostris bankana</name>
    <dbReference type="NCBI Taxonomy" id="172846"/>
    <lineage>
        <taxon>Eukaryota</taxon>
        <taxon>Metazoa</taxon>
        <taxon>Ecdysozoa</taxon>
        <taxon>Arthropoda</taxon>
        <taxon>Chelicerata</taxon>
        <taxon>Arachnida</taxon>
        <taxon>Araneae</taxon>
        <taxon>Araneomorphae</taxon>
        <taxon>Entelegynae</taxon>
        <taxon>Araneoidea</taxon>
        <taxon>Araneidae</taxon>
        <taxon>Caerostris</taxon>
    </lineage>
</organism>
<protein>
    <submittedName>
        <fullName evidence="1">Uncharacterized protein</fullName>
    </submittedName>
</protein>
<accession>A0AAV4RAE4</accession>
<reference evidence="1 2" key="1">
    <citation type="submission" date="2021-06" db="EMBL/GenBank/DDBJ databases">
        <title>Caerostris extrusa draft genome.</title>
        <authorList>
            <person name="Kono N."/>
            <person name="Arakawa K."/>
        </authorList>
    </citation>
    <scope>NUCLEOTIDE SEQUENCE [LARGE SCALE GENOMIC DNA]</scope>
</reference>
<evidence type="ECO:0000313" key="1">
    <source>
        <dbReference type="EMBL" id="GIY18754.1"/>
    </source>
</evidence>
<sequence>MTPLLTISGRINPANCLLSESPLKGVSRPINGETFPTAINQCPVGKRNFDSWLLAQQFHLVCGLNLSP</sequence>